<evidence type="ECO:0000313" key="2">
    <source>
        <dbReference type="Proteomes" id="UP000000328"/>
    </source>
</evidence>
<dbReference type="OrthoDB" id="3619616at2"/>
<accession>A0A0H3DI33</accession>
<evidence type="ECO:0000313" key="1">
    <source>
        <dbReference type="EMBL" id="ADJ49768.1"/>
    </source>
</evidence>
<reference evidence="1 2" key="1">
    <citation type="journal article" date="2010" name="Cell Res.">
        <title>Complete genome sequence of the rifamycin SV-producing Amycolatopsis mediterranei U32 revealed its genetic characteristics in phylogeny and metabolism.</title>
        <authorList>
            <person name="Zhao W."/>
            <person name="Zhong Y."/>
            <person name="Yuan H."/>
            <person name="Wang J."/>
            <person name="Zheng H."/>
            <person name="Wang Y."/>
            <person name="Cen X."/>
            <person name="Xu F."/>
            <person name="Bai J."/>
            <person name="Han X."/>
            <person name="Lu G."/>
            <person name="Zhu Y."/>
            <person name="Shao Z."/>
            <person name="Yan H."/>
            <person name="Li C."/>
            <person name="Peng N."/>
            <person name="Zhang Z."/>
            <person name="Zhang Y."/>
            <person name="Lin W."/>
            <person name="Fan Y."/>
            <person name="Qin Z."/>
            <person name="Hu Y."/>
            <person name="Zhu B."/>
            <person name="Wang S."/>
            <person name="Ding X."/>
            <person name="Zhao G.P."/>
        </authorList>
    </citation>
    <scope>NUCLEOTIDE SEQUENCE [LARGE SCALE GENOMIC DNA]</scope>
    <source>
        <strain evidence="2">U-32</strain>
    </source>
</reference>
<dbReference type="GeneID" id="92875683"/>
<protein>
    <submittedName>
        <fullName evidence="1">Uncharacterized protein</fullName>
    </submittedName>
</protein>
<dbReference type="eggNOG" id="ENOG5033Y1W">
    <property type="taxonomic scope" value="Bacteria"/>
</dbReference>
<dbReference type="AlphaFoldDB" id="A0A0H3DI33"/>
<dbReference type="Proteomes" id="UP000000328">
    <property type="component" value="Chromosome"/>
</dbReference>
<dbReference type="HOGENOM" id="CLU_1774994_0_0_11"/>
<sequence length="146" mass="15896">MVSKEQMKTAIHAAFDGAVADGASYTKVYAAEIRQKNYLVFRTTSVANFALGFKPGQTDLVLVPLEEKNGTVTAGTPLTINDANRASVKKRDLQGRFVIKTTDGRTFRLSIIPSVTKLVAVAYQLPVEQKAEYEAFVALRDSLLAA</sequence>
<gene>
    <name evidence="1" type="ordered locus">AMED_8065</name>
</gene>
<organism evidence="1 2">
    <name type="scientific">Amycolatopsis mediterranei (strain U-32)</name>
    <dbReference type="NCBI Taxonomy" id="749927"/>
    <lineage>
        <taxon>Bacteria</taxon>
        <taxon>Bacillati</taxon>
        <taxon>Actinomycetota</taxon>
        <taxon>Actinomycetes</taxon>
        <taxon>Pseudonocardiales</taxon>
        <taxon>Pseudonocardiaceae</taxon>
        <taxon>Amycolatopsis</taxon>
    </lineage>
</organism>
<dbReference type="PATRIC" id="fig|749927.5.peg.8381"/>
<proteinExistence type="predicted"/>
<name>A0A0H3DI33_AMYMU</name>
<dbReference type="KEGG" id="amd:AMED_8065"/>
<dbReference type="EMBL" id="CP002000">
    <property type="protein sequence ID" value="ADJ49768.1"/>
    <property type="molecule type" value="Genomic_DNA"/>
</dbReference>
<dbReference type="RefSeq" id="WP_013229799.1">
    <property type="nucleotide sequence ID" value="NC_014318.1"/>
</dbReference>